<dbReference type="AlphaFoldDB" id="A0AAV1VWP9"/>
<name>A0AAV1VWP9_LUPLU</name>
<evidence type="ECO:0000256" key="1">
    <source>
        <dbReference type="SAM" id="MobiDB-lite"/>
    </source>
</evidence>
<dbReference type="PROSITE" id="PS51257">
    <property type="entry name" value="PROKAR_LIPOPROTEIN"/>
    <property type="match status" value="1"/>
</dbReference>
<organism evidence="3 4">
    <name type="scientific">Lupinus luteus</name>
    <name type="common">European yellow lupine</name>
    <dbReference type="NCBI Taxonomy" id="3873"/>
    <lineage>
        <taxon>Eukaryota</taxon>
        <taxon>Viridiplantae</taxon>
        <taxon>Streptophyta</taxon>
        <taxon>Embryophyta</taxon>
        <taxon>Tracheophyta</taxon>
        <taxon>Spermatophyta</taxon>
        <taxon>Magnoliopsida</taxon>
        <taxon>eudicotyledons</taxon>
        <taxon>Gunneridae</taxon>
        <taxon>Pentapetalae</taxon>
        <taxon>rosids</taxon>
        <taxon>fabids</taxon>
        <taxon>Fabales</taxon>
        <taxon>Fabaceae</taxon>
        <taxon>Papilionoideae</taxon>
        <taxon>50 kb inversion clade</taxon>
        <taxon>genistoids sensu lato</taxon>
        <taxon>core genistoids</taxon>
        <taxon>Genisteae</taxon>
        <taxon>Lupinus</taxon>
    </lineage>
</organism>
<evidence type="ECO:0008006" key="5">
    <source>
        <dbReference type="Google" id="ProtNLM"/>
    </source>
</evidence>
<dbReference type="GO" id="GO:0006970">
    <property type="term" value="P:response to osmotic stress"/>
    <property type="evidence" value="ECO:0007669"/>
    <property type="project" value="InterPro"/>
</dbReference>
<dbReference type="InterPro" id="IPR038930">
    <property type="entry name" value="CEP13/CEP14"/>
</dbReference>
<evidence type="ECO:0000313" key="4">
    <source>
        <dbReference type="Proteomes" id="UP001497480"/>
    </source>
</evidence>
<feature type="region of interest" description="Disordered" evidence="1">
    <location>
        <begin position="35"/>
        <end position="68"/>
    </location>
</feature>
<evidence type="ECO:0000313" key="3">
    <source>
        <dbReference type="EMBL" id="CAL0301301.1"/>
    </source>
</evidence>
<reference evidence="3 4" key="1">
    <citation type="submission" date="2024-03" db="EMBL/GenBank/DDBJ databases">
        <authorList>
            <person name="Martinez-Hernandez J."/>
        </authorList>
    </citation>
    <scope>NUCLEOTIDE SEQUENCE [LARGE SCALE GENOMIC DNA]</scope>
</reference>
<comment type="caution">
    <text evidence="3">The sequence shown here is derived from an EMBL/GenBank/DDBJ whole genome shotgun (WGS) entry which is preliminary data.</text>
</comment>
<dbReference type="PANTHER" id="PTHR37180:SF2">
    <property type="entry name" value="PRECURSOR OF CEP14"/>
    <property type="match status" value="1"/>
</dbReference>
<keyword evidence="4" id="KW-1185">Reference proteome</keyword>
<dbReference type="EMBL" id="CAXHTB010000002">
    <property type="protein sequence ID" value="CAL0301301.1"/>
    <property type="molecule type" value="Genomic_DNA"/>
</dbReference>
<feature type="compositionally biased region" description="Low complexity" evidence="1">
    <location>
        <begin position="41"/>
        <end position="51"/>
    </location>
</feature>
<keyword evidence="2" id="KW-0732">Signal</keyword>
<accession>A0AAV1VWP9</accession>
<sequence length="98" mass="10592">MPRFATFLVLFLVLFASLCSCLESRKLDLGHAKKHTNNVKSSSSNSLYFSSLPKGSVPSSTPSKKGHATEVDEKLIARHLITTQTILLRSVPSPGAGH</sequence>
<gene>
    <name evidence="3" type="ORF">LLUT_LOCUS2361</name>
</gene>
<proteinExistence type="predicted"/>
<evidence type="ECO:0000256" key="2">
    <source>
        <dbReference type="SAM" id="SignalP"/>
    </source>
</evidence>
<protein>
    <recommendedName>
        <fullName evidence="5">Precursor of CEP14</fullName>
    </recommendedName>
</protein>
<dbReference type="Proteomes" id="UP001497480">
    <property type="component" value="Unassembled WGS sequence"/>
</dbReference>
<dbReference type="GO" id="GO:0006995">
    <property type="term" value="P:cellular response to nitrogen starvation"/>
    <property type="evidence" value="ECO:0007669"/>
    <property type="project" value="InterPro"/>
</dbReference>
<dbReference type="PANTHER" id="PTHR37180">
    <property type="entry name" value="PRECURSOR OF CEP14"/>
    <property type="match status" value="1"/>
</dbReference>
<feature type="chain" id="PRO_5043707460" description="Precursor of CEP14" evidence="2">
    <location>
        <begin position="22"/>
        <end position="98"/>
    </location>
</feature>
<feature type="signal peptide" evidence="2">
    <location>
        <begin position="1"/>
        <end position="21"/>
    </location>
</feature>